<evidence type="ECO:0000313" key="1">
    <source>
        <dbReference type="EMBL" id="OXB00079.1"/>
    </source>
</evidence>
<dbReference type="EMBL" id="FRBX01000003">
    <property type="protein sequence ID" value="SHM54705.1"/>
    <property type="molecule type" value="Genomic_DNA"/>
</dbReference>
<reference evidence="2 3" key="2">
    <citation type="submission" date="2016-11" db="EMBL/GenBank/DDBJ databases">
        <authorList>
            <person name="Varghese N."/>
            <person name="Submissions S."/>
        </authorList>
    </citation>
    <scope>NUCLEOTIDE SEQUENCE [LARGE SCALE GENOMIC DNA]</scope>
    <source>
        <strain evidence="2 3">DSM 6368</strain>
    </source>
</reference>
<reference evidence="1 4" key="1">
    <citation type="submission" date="2016-11" db="EMBL/GenBank/DDBJ databases">
        <title>Whole genomes of Flavobacteriaceae.</title>
        <authorList>
            <person name="Stine C."/>
            <person name="Li C."/>
            <person name="Tadesse D."/>
        </authorList>
    </citation>
    <scope>NUCLEOTIDE SEQUENCE [LARGE SCALE GENOMIC DNA]</scope>
    <source>
        <strain evidence="1 4">ATCC 19366</strain>
    </source>
</reference>
<gene>
    <name evidence="1" type="ORF">B0A72_21110</name>
    <name evidence="2" type="ORF">SAMN05444387_2781</name>
</gene>
<evidence type="ECO:0000313" key="3">
    <source>
        <dbReference type="Proteomes" id="UP000184216"/>
    </source>
</evidence>
<keyword evidence="3" id="KW-1185">Reference proteome</keyword>
<dbReference type="InterPro" id="IPR007497">
    <property type="entry name" value="SIMPL/DUF541"/>
</dbReference>
<accession>A0AB36NW02</accession>
<dbReference type="RefSeq" id="WP_073395461.1">
    <property type="nucleotide sequence ID" value="NZ_FRBX01000003.1"/>
</dbReference>
<comment type="caution">
    <text evidence="1">The sequence shown here is derived from an EMBL/GenBank/DDBJ whole genome shotgun (WGS) entry which is preliminary data.</text>
</comment>
<sequence>MKNLLFALLIFITINAFSQTKSIYEKPFIEVSGQADTLVLPNKIWINVLLTEKDSKGKKSVEDLEKEMIQKLKEIGINTDKNVSVSDMSSNFKFYLLKQNDVFKSKSYSVLVGDAKTASKVFLGLEKIGISNVQIEKVENDQQKNIRLLINEKAILRAKQIAESLTKPLSQKVGNAIQINNFEDISNQLMGSVAGIAVRTGGSYYSEESSNQPNIEFEKIKIVSNVQVRFLLE</sequence>
<dbReference type="EMBL" id="MUHB01000025">
    <property type="protein sequence ID" value="OXB00079.1"/>
    <property type="molecule type" value="Genomic_DNA"/>
</dbReference>
<proteinExistence type="predicted"/>
<protein>
    <recommendedName>
        <fullName evidence="5">DUF541 domain-containing protein</fullName>
    </recommendedName>
</protein>
<name>A0AB36NW02_9FLAO</name>
<evidence type="ECO:0000313" key="2">
    <source>
        <dbReference type="EMBL" id="SHM54705.1"/>
    </source>
</evidence>
<dbReference type="Gene3D" id="3.30.70.2970">
    <property type="entry name" value="Protein of unknown function (DUF541), domain 2"/>
    <property type="match status" value="1"/>
</dbReference>
<dbReference type="Proteomes" id="UP000198431">
    <property type="component" value="Unassembled WGS sequence"/>
</dbReference>
<dbReference type="Gene3D" id="3.30.110.170">
    <property type="entry name" value="Protein of unknown function (DUF541), domain 1"/>
    <property type="match status" value="1"/>
</dbReference>
<dbReference type="AlphaFoldDB" id="A0AB36NW02"/>
<evidence type="ECO:0008006" key="5">
    <source>
        <dbReference type="Google" id="ProtNLM"/>
    </source>
</evidence>
<dbReference type="Pfam" id="PF04402">
    <property type="entry name" value="SIMPL"/>
    <property type="match status" value="1"/>
</dbReference>
<organism evidence="1 4">
    <name type="scientific">Flavobacterium pectinovorum</name>
    <dbReference type="NCBI Taxonomy" id="29533"/>
    <lineage>
        <taxon>Bacteria</taxon>
        <taxon>Pseudomonadati</taxon>
        <taxon>Bacteroidota</taxon>
        <taxon>Flavobacteriia</taxon>
        <taxon>Flavobacteriales</taxon>
        <taxon>Flavobacteriaceae</taxon>
        <taxon>Flavobacterium</taxon>
    </lineage>
</organism>
<evidence type="ECO:0000313" key="4">
    <source>
        <dbReference type="Proteomes" id="UP000198431"/>
    </source>
</evidence>
<dbReference type="Proteomes" id="UP000184216">
    <property type="component" value="Unassembled WGS sequence"/>
</dbReference>